<dbReference type="PANTHER" id="PTHR43441">
    <property type="entry name" value="RIBOSOMAL-PROTEIN-SERINE ACETYLTRANSFERASE"/>
    <property type="match status" value="1"/>
</dbReference>
<protein>
    <recommendedName>
        <fullName evidence="2">N-acetyltransferase domain-containing protein</fullName>
    </recommendedName>
</protein>
<evidence type="ECO:0000313" key="4">
    <source>
        <dbReference type="Proteomes" id="UP000431401"/>
    </source>
</evidence>
<proteinExistence type="predicted"/>
<dbReference type="PANTHER" id="PTHR43441:SF10">
    <property type="entry name" value="ACETYLTRANSFERASE"/>
    <property type="match status" value="1"/>
</dbReference>
<accession>A0A7K0DH18</accession>
<evidence type="ECO:0000256" key="1">
    <source>
        <dbReference type="SAM" id="MobiDB-lite"/>
    </source>
</evidence>
<feature type="region of interest" description="Disordered" evidence="1">
    <location>
        <begin position="300"/>
        <end position="441"/>
    </location>
</feature>
<dbReference type="RefSeq" id="WP_194290691.1">
    <property type="nucleotide sequence ID" value="NZ_WEGI01000001.1"/>
</dbReference>
<gene>
    <name evidence="3" type="ORF">NRB56_03840</name>
</gene>
<dbReference type="Pfam" id="PF13302">
    <property type="entry name" value="Acetyltransf_3"/>
    <property type="match status" value="2"/>
</dbReference>
<evidence type="ECO:0000259" key="2">
    <source>
        <dbReference type="PROSITE" id="PS51186"/>
    </source>
</evidence>
<dbReference type="Gene3D" id="3.40.630.30">
    <property type="match status" value="2"/>
</dbReference>
<dbReference type="AlphaFoldDB" id="A0A7K0DH18"/>
<organism evidence="3 4">
    <name type="scientific">Nocardia aurantia</name>
    <dbReference type="NCBI Taxonomy" id="2585199"/>
    <lineage>
        <taxon>Bacteria</taxon>
        <taxon>Bacillati</taxon>
        <taxon>Actinomycetota</taxon>
        <taxon>Actinomycetes</taxon>
        <taxon>Mycobacteriales</taxon>
        <taxon>Nocardiaceae</taxon>
        <taxon>Nocardia</taxon>
    </lineage>
</organism>
<feature type="domain" description="N-acetyltransferase" evidence="2">
    <location>
        <begin position="17"/>
        <end position="187"/>
    </location>
</feature>
<dbReference type="GO" id="GO:0005737">
    <property type="term" value="C:cytoplasm"/>
    <property type="evidence" value="ECO:0007669"/>
    <property type="project" value="TreeGrafter"/>
</dbReference>
<dbReference type="GO" id="GO:0008999">
    <property type="term" value="F:protein-N-terminal-alanine acetyltransferase activity"/>
    <property type="evidence" value="ECO:0007669"/>
    <property type="project" value="TreeGrafter"/>
</dbReference>
<feature type="region of interest" description="Disordered" evidence="1">
    <location>
        <begin position="462"/>
        <end position="486"/>
    </location>
</feature>
<reference evidence="3 4" key="1">
    <citation type="submission" date="2019-10" db="EMBL/GenBank/DDBJ databases">
        <title>Nocardia macrotermitis sp. nov. and Nocardia aurantia sp. nov., isolated from the gut of fungus growing-termite Macrotermes natalensis.</title>
        <authorList>
            <person name="Benndorf R."/>
            <person name="Schwitalla J."/>
            <person name="Martin K."/>
            <person name="De Beer W."/>
            <person name="Kaster A.-K."/>
            <person name="Vollmers J."/>
            <person name="Poulsen M."/>
            <person name="Beemelmanns C."/>
        </authorList>
    </citation>
    <scope>NUCLEOTIDE SEQUENCE [LARGE SCALE GENOMIC DNA]</scope>
    <source>
        <strain evidence="3 4">RB56</strain>
    </source>
</reference>
<dbReference type="PROSITE" id="PS51186">
    <property type="entry name" value="GNAT"/>
    <property type="match status" value="1"/>
</dbReference>
<keyword evidence="4" id="KW-1185">Reference proteome</keyword>
<dbReference type="EMBL" id="WEGI01000001">
    <property type="protein sequence ID" value="MQY24831.1"/>
    <property type="molecule type" value="Genomic_DNA"/>
</dbReference>
<comment type="caution">
    <text evidence="3">The sequence shown here is derived from an EMBL/GenBank/DDBJ whole genome shotgun (WGS) entry which is preliminary data.</text>
</comment>
<feature type="compositionally biased region" description="Basic and acidic residues" evidence="1">
    <location>
        <begin position="350"/>
        <end position="362"/>
    </location>
</feature>
<dbReference type="InterPro" id="IPR051908">
    <property type="entry name" value="Ribosomal_N-acetyltransferase"/>
</dbReference>
<dbReference type="Proteomes" id="UP000431401">
    <property type="component" value="Unassembled WGS sequence"/>
</dbReference>
<dbReference type="GO" id="GO:1990189">
    <property type="term" value="F:protein N-terminal-serine acetyltransferase activity"/>
    <property type="evidence" value="ECO:0007669"/>
    <property type="project" value="TreeGrafter"/>
</dbReference>
<dbReference type="SUPFAM" id="SSF55729">
    <property type="entry name" value="Acyl-CoA N-acyltransferases (Nat)"/>
    <property type="match status" value="2"/>
</dbReference>
<dbReference type="InterPro" id="IPR000182">
    <property type="entry name" value="GNAT_dom"/>
</dbReference>
<name>A0A7K0DH18_9NOCA</name>
<sequence length="627" mass="68138">MSGRILLGPVRLRGCEVVVRSPRPSDHAAWRAARLRDRKLIEPYWHSSDLDWAQRHTEREWIHEYVAVRAEVRAGRQFSGIIEIDGRFAGQCELCRLDTRAGSAELSIWIDSRFARHGFSCVAAALVLAHGFDRLGLERIAAPIAPDNGPALAFATRLGFVREALLARYFDAGGTRSDHELWSLTRADLPPEGLVDSQLRRMRGASAAGQHDSRAEVTLPAAEAHPRTNRLGTAALVGVRTARHTAWRIRRTPTLLRGDRPVRLSVPGQPRIVLRSRTFADGGPRAAAYVHRGPLDGIGPLPPSAHLRPGGPLSHGDPLELSAHPCPGDPLTHGDPLSHDDYPLLGNARTDGDPLAYREHPLPGDPLTHGDPLSHSEPSDPLTHSDSLPYSADRLNGDPLTHGALGDPLTHGDSLPHSAERLHSDPLPQAMPDPLTHGDSFPHRADRVHGEPLVQSVRSVPFPRGDSPVHGDPSAHAEHRLPSGPSAHGRRVAWWREFFESRGGLRSGGGLVLVLEVGGVYAGEYRLFDLDMFDRNARLSAWADPGRAGREIRTAALRAVLAYAVDSLGLYRVAAEIDSADTEFAEVAAAAGMLEEGRLRDHLGAAGRRADHMLWALTVAAPERGRG</sequence>
<evidence type="ECO:0000313" key="3">
    <source>
        <dbReference type="EMBL" id="MQY24831.1"/>
    </source>
</evidence>
<feature type="compositionally biased region" description="Basic and acidic residues" evidence="1">
    <location>
        <begin position="467"/>
        <end position="481"/>
    </location>
</feature>
<dbReference type="InterPro" id="IPR016181">
    <property type="entry name" value="Acyl_CoA_acyltransferase"/>
</dbReference>